<evidence type="ECO:0000256" key="1">
    <source>
        <dbReference type="ARBA" id="ARBA00023002"/>
    </source>
</evidence>
<proteinExistence type="predicted"/>
<dbReference type="GeneID" id="93572224"/>
<dbReference type="PANTHER" id="PTHR37285">
    <property type="entry name" value="SPORE WALL MATURATION PROTEIN DIT1"/>
    <property type="match status" value="1"/>
</dbReference>
<dbReference type="OrthoDB" id="429813at2759"/>
<dbReference type="InterPro" id="IPR003819">
    <property type="entry name" value="TauD/TfdA-like"/>
</dbReference>
<keyword evidence="4" id="KW-1185">Reference proteome</keyword>
<dbReference type="GO" id="GO:0016491">
    <property type="term" value="F:oxidoreductase activity"/>
    <property type="evidence" value="ECO:0007669"/>
    <property type="project" value="UniProtKB-KW"/>
</dbReference>
<dbReference type="SUPFAM" id="SSF51197">
    <property type="entry name" value="Clavaminate synthase-like"/>
    <property type="match status" value="1"/>
</dbReference>
<dbReference type="STRING" id="767769.A0A1L9UU39"/>
<dbReference type="VEuPathDB" id="FungiDB:ASPBRDRAFT_172939"/>
<evidence type="ECO:0000259" key="2">
    <source>
        <dbReference type="Pfam" id="PF02668"/>
    </source>
</evidence>
<dbReference type="Pfam" id="PF02668">
    <property type="entry name" value="TauD"/>
    <property type="match status" value="1"/>
</dbReference>
<dbReference type="InterPro" id="IPR007817">
    <property type="entry name" value="Isocyanide_synthase_DIT1"/>
</dbReference>
<sequence length="568" mass="64393">MEIIGRYRTAVPATARDRTGEGNFLFLNTIFIQIKARQPIQMILPAFPFKSPNRANKTLGSLPDKGEEICLAHLNGLCAAISDIYEHGAKLTIASDGLVYNDLLGVSDRDVWEYSHALREMVAENKYDHIEFIRLRNLLHCYDEIKLDGETYEKFAPLFRHELIGKYTPVGFDADVMIKSNEDICTTYRGYIKFLTKDLEHLYVDDGSKSRKSHKKYLGSVAKAMIERGAAFAEAIQKNYPRYVRLSIHPSNGLMKISINVLPRTSAPVTPWHSAPCYTVDGQFMYGWREVFDADPEFELVYKNGRPWCYRSTSELYNWSSPVAVDPIYPCGVMVTPVNPTSISQIDLKKVQGLAHENSPVVLRGFSDTLDHELILDSGISSEWLPYDGPTEVMKYQDADNIKQFPVSSSSKYRLITATGPVSDNDRCSLFSASSLLFDHLPASYTIEMLQQLCWNVLGSSNGTETMAQPLVVPHFSHGRPCFRYHPLLSHSNITLDPDVYAIEDISLSDSARLCNVLNPLLYDRRVCYWHTWKQGDVLFYDTFMTTHTWESSAGEPGPFKLYAQYPC</sequence>
<dbReference type="Proteomes" id="UP000184499">
    <property type="component" value="Unassembled WGS sequence"/>
</dbReference>
<organism evidence="3 4">
    <name type="scientific">Aspergillus brasiliensis (strain CBS 101740 / IMI 381727 / IBT 21946)</name>
    <dbReference type="NCBI Taxonomy" id="767769"/>
    <lineage>
        <taxon>Eukaryota</taxon>
        <taxon>Fungi</taxon>
        <taxon>Dikarya</taxon>
        <taxon>Ascomycota</taxon>
        <taxon>Pezizomycotina</taxon>
        <taxon>Eurotiomycetes</taxon>
        <taxon>Eurotiomycetidae</taxon>
        <taxon>Eurotiales</taxon>
        <taxon>Aspergillaceae</taxon>
        <taxon>Aspergillus</taxon>
        <taxon>Aspergillus subgen. Circumdati</taxon>
    </lineage>
</organism>
<evidence type="ECO:0000313" key="3">
    <source>
        <dbReference type="EMBL" id="OJJ75187.1"/>
    </source>
</evidence>
<dbReference type="RefSeq" id="XP_067482435.1">
    <property type="nucleotide sequence ID" value="XM_067619736.1"/>
</dbReference>
<dbReference type="Gene3D" id="3.60.130.10">
    <property type="entry name" value="Clavaminate synthase-like"/>
    <property type="match status" value="1"/>
</dbReference>
<accession>A0A1L9UU39</accession>
<keyword evidence="1" id="KW-0560">Oxidoreductase</keyword>
<name>A0A1L9UU39_ASPBC</name>
<evidence type="ECO:0000313" key="4">
    <source>
        <dbReference type="Proteomes" id="UP000184499"/>
    </source>
</evidence>
<dbReference type="PANTHER" id="PTHR37285:SF5">
    <property type="entry name" value="SPORE WALL MATURATION PROTEIN DIT1"/>
    <property type="match status" value="1"/>
</dbReference>
<gene>
    <name evidence="3" type="ORF">ASPBRDRAFT_172939</name>
</gene>
<dbReference type="InterPro" id="IPR042098">
    <property type="entry name" value="TauD-like_sf"/>
</dbReference>
<dbReference type="OMA" id="WAYGETL"/>
<reference evidence="4" key="1">
    <citation type="journal article" date="2017" name="Genome Biol.">
        <title>Comparative genomics reveals high biological diversity and specific adaptations in the industrially and medically important fungal genus Aspergillus.</title>
        <authorList>
            <person name="de Vries R.P."/>
            <person name="Riley R."/>
            <person name="Wiebenga A."/>
            <person name="Aguilar-Osorio G."/>
            <person name="Amillis S."/>
            <person name="Uchima C.A."/>
            <person name="Anderluh G."/>
            <person name="Asadollahi M."/>
            <person name="Askin M."/>
            <person name="Barry K."/>
            <person name="Battaglia E."/>
            <person name="Bayram O."/>
            <person name="Benocci T."/>
            <person name="Braus-Stromeyer S.A."/>
            <person name="Caldana C."/>
            <person name="Canovas D."/>
            <person name="Cerqueira G.C."/>
            <person name="Chen F."/>
            <person name="Chen W."/>
            <person name="Choi C."/>
            <person name="Clum A."/>
            <person name="Dos Santos R.A."/>
            <person name="Damasio A.R."/>
            <person name="Diallinas G."/>
            <person name="Emri T."/>
            <person name="Fekete E."/>
            <person name="Flipphi M."/>
            <person name="Freyberg S."/>
            <person name="Gallo A."/>
            <person name="Gournas C."/>
            <person name="Habgood R."/>
            <person name="Hainaut M."/>
            <person name="Harispe M.L."/>
            <person name="Henrissat B."/>
            <person name="Hilden K.S."/>
            <person name="Hope R."/>
            <person name="Hossain A."/>
            <person name="Karabika E."/>
            <person name="Karaffa L."/>
            <person name="Karanyi Z."/>
            <person name="Krasevec N."/>
            <person name="Kuo A."/>
            <person name="Kusch H."/>
            <person name="LaButti K."/>
            <person name="Lagendijk E.L."/>
            <person name="Lapidus A."/>
            <person name="Levasseur A."/>
            <person name="Lindquist E."/>
            <person name="Lipzen A."/>
            <person name="Logrieco A.F."/>
            <person name="MacCabe A."/>
            <person name="Maekelae M.R."/>
            <person name="Malavazi I."/>
            <person name="Melin P."/>
            <person name="Meyer V."/>
            <person name="Mielnichuk N."/>
            <person name="Miskei M."/>
            <person name="Molnar A.P."/>
            <person name="Mule G."/>
            <person name="Ngan C.Y."/>
            <person name="Orejas M."/>
            <person name="Orosz E."/>
            <person name="Ouedraogo J.P."/>
            <person name="Overkamp K.M."/>
            <person name="Park H.-S."/>
            <person name="Perrone G."/>
            <person name="Piumi F."/>
            <person name="Punt P.J."/>
            <person name="Ram A.F."/>
            <person name="Ramon A."/>
            <person name="Rauscher S."/>
            <person name="Record E."/>
            <person name="Riano-Pachon D.M."/>
            <person name="Robert V."/>
            <person name="Roehrig J."/>
            <person name="Ruller R."/>
            <person name="Salamov A."/>
            <person name="Salih N.S."/>
            <person name="Samson R.A."/>
            <person name="Sandor E."/>
            <person name="Sanguinetti M."/>
            <person name="Schuetze T."/>
            <person name="Sepcic K."/>
            <person name="Shelest E."/>
            <person name="Sherlock G."/>
            <person name="Sophianopoulou V."/>
            <person name="Squina F.M."/>
            <person name="Sun H."/>
            <person name="Susca A."/>
            <person name="Todd R.B."/>
            <person name="Tsang A."/>
            <person name="Unkles S.E."/>
            <person name="van de Wiele N."/>
            <person name="van Rossen-Uffink D."/>
            <person name="Oliveira J.V."/>
            <person name="Vesth T.C."/>
            <person name="Visser J."/>
            <person name="Yu J.-H."/>
            <person name="Zhou M."/>
            <person name="Andersen M.R."/>
            <person name="Archer D.B."/>
            <person name="Baker S.E."/>
            <person name="Benoit I."/>
            <person name="Brakhage A.A."/>
            <person name="Braus G.H."/>
            <person name="Fischer R."/>
            <person name="Frisvad J.C."/>
            <person name="Goldman G.H."/>
            <person name="Houbraken J."/>
            <person name="Oakley B."/>
            <person name="Pocsi I."/>
            <person name="Scazzocchio C."/>
            <person name="Seiboth B."/>
            <person name="vanKuyk P.A."/>
            <person name="Wortman J."/>
            <person name="Dyer P.S."/>
            <person name="Grigoriev I.V."/>
        </authorList>
    </citation>
    <scope>NUCLEOTIDE SEQUENCE [LARGE SCALE GENOMIC DNA]</scope>
    <source>
        <strain evidence="4">CBS 101740 / IMI 381727 / IBT 21946</strain>
    </source>
</reference>
<dbReference type="Pfam" id="PF05141">
    <property type="entry name" value="DIT1_PvcA"/>
    <property type="match status" value="1"/>
</dbReference>
<dbReference type="AlphaFoldDB" id="A0A1L9UU39"/>
<feature type="domain" description="TauD/TfdA-like" evidence="2">
    <location>
        <begin position="448"/>
        <end position="550"/>
    </location>
</feature>
<protein>
    <recommendedName>
        <fullName evidence="2">TauD/TfdA-like domain-containing protein</fullName>
    </recommendedName>
</protein>
<dbReference type="EMBL" id="KV878681">
    <property type="protein sequence ID" value="OJJ75187.1"/>
    <property type="molecule type" value="Genomic_DNA"/>
</dbReference>